<dbReference type="SUPFAM" id="SSF46689">
    <property type="entry name" value="Homeodomain-like"/>
    <property type="match status" value="1"/>
</dbReference>
<accession>A0A4R4X4R8</accession>
<dbReference type="Pfam" id="PF17940">
    <property type="entry name" value="TetR_C_31"/>
    <property type="match status" value="1"/>
</dbReference>
<dbReference type="InterPro" id="IPR009057">
    <property type="entry name" value="Homeodomain-like_sf"/>
</dbReference>
<reference evidence="2 3" key="1">
    <citation type="submission" date="2019-03" db="EMBL/GenBank/DDBJ databases">
        <title>Draft genome sequences of novel Actinobacteria.</title>
        <authorList>
            <person name="Sahin N."/>
            <person name="Ay H."/>
            <person name="Saygin H."/>
        </authorList>
    </citation>
    <scope>NUCLEOTIDE SEQUENCE [LARGE SCALE GENOMIC DNA]</scope>
    <source>
        <strain evidence="2 3">KC712</strain>
    </source>
</reference>
<dbReference type="AlphaFoldDB" id="A0A4R4X4R8"/>
<dbReference type="RefSeq" id="WP_132504248.1">
    <property type="nucleotide sequence ID" value="NZ_SMKP01000006.1"/>
</dbReference>
<gene>
    <name evidence="2" type="ORF">E1294_03180</name>
</gene>
<evidence type="ECO:0000259" key="1">
    <source>
        <dbReference type="Pfam" id="PF17940"/>
    </source>
</evidence>
<dbReference type="InterPro" id="IPR041583">
    <property type="entry name" value="TetR_C_31"/>
</dbReference>
<protein>
    <recommendedName>
        <fullName evidence="1">Tetracyclin repressor-like C-terminal group 31 domain-containing protein</fullName>
    </recommendedName>
</protein>
<dbReference type="Gene3D" id="1.10.357.10">
    <property type="entry name" value="Tetracycline Repressor, domain 2"/>
    <property type="match status" value="1"/>
</dbReference>
<evidence type="ECO:0000313" key="2">
    <source>
        <dbReference type="EMBL" id="TDD25294.1"/>
    </source>
</evidence>
<evidence type="ECO:0000313" key="3">
    <source>
        <dbReference type="Proteomes" id="UP000294543"/>
    </source>
</evidence>
<dbReference type="EMBL" id="SMKP01000006">
    <property type="protein sequence ID" value="TDD25294.1"/>
    <property type="molecule type" value="Genomic_DNA"/>
</dbReference>
<sequence>MPVRTRRQRAADAAIEVIAEQGMRGLTHRAVDARAALPPGSTSSCFRTRLALLDGVVKRMRELDEATIVRIPPHAWNSRERSTAALVGLLEHWLGPARTRTRARMELYLDAAAHAALRAGLDAASEVFLRMAADGMRAVGVPGADDAARMLVAQLDGVLFDALARPAPADGGAWVRYAAETIMRGVPLSDQEHEPGLG</sequence>
<dbReference type="OrthoDB" id="7506349at2"/>
<organism evidence="2 3">
    <name type="scientific">Nonomuraea diastatica</name>
    <dbReference type="NCBI Taxonomy" id="1848329"/>
    <lineage>
        <taxon>Bacteria</taxon>
        <taxon>Bacillati</taxon>
        <taxon>Actinomycetota</taxon>
        <taxon>Actinomycetes</taxon>
        <taxon>Streptosporangiales</taxon>
        <taxon>Streptosporangiaceae</taxon>
        <taxon>Nonomuraea</taxon>
    </lineage>
</organism>
<keyword evidence="3" id="KW-1185">Reference proteome</keyword>
<proteinExistence type="predicted"/>
<dbReference type="Proteomes" id="UP000294543">
    <property type="component" value="Unassembled WGS sequence"/>
</dbReference>
<feature type="domain" description="Tetracyclin repressor-like C-terminal group 31" evidence="1">
    <location>
        <begin position="78"/>
        <end position="182"/>
    </location>
</feature>
<name>A0A4R4X4R8_9ACTN</name>
<comment type="caution">
    <text evidence="2">The sequence shown here is derived from an EMBL/GenBank/DDBJ whole genome shotgun (WGS) entry which is preliminary data.</text>
</comment>